<dbReference type="KEGG" id="ccos:Pan44_50880"/>
<evidence type="ECO:0000313" key="1">
    <source>
        <dbReference type="EMBL" id="QDT57023.1"/>
    </source>
</evidence>
<reference evidence="1 2" key="1">
    <citation type="submission" date="2019-02" db="EMBL/GenBank/DDBJ databases">
        <title>Deep-cultivation of Planctomycetes and their phenomic and genomic characterization uncovers novel biology.</title>
        <authorList>
            <person name="Wiegand S."/>
            <person name="Jogler M."/>
            <person name="Boedeker C."/>
            <person name="Pinto D."/>
            <person name="Vollmers J."/>
            <person name="Rivas-Marin E."/>
            <person name="Kohn T."/>
            <person name="Peeters S.H."/>
            <person name="Heuer A."/>
            <person name="Rast P."/>
            <person name="Oberbeckmann S."/>
            <person name="Bunk B."/>
            <person name="Jeske O."/>
            <person name="Meyerdierks A."/>
            <person name="Storesund J.E."/>
            <person name="Kallscheuer N."/>
            <person name="Luecker S."/>
            <person name="Lage O.M."/>
            <person name="Pohl T."/>
            <person name="Merkel B.J."/>
            <person name="Hornburger P."/>
            <person name="Mueller R.-W."/>
            <person name="Bruemmer F."/>
            <person name="Labrenz M."/>
            <person name="Spormann A.M."/>
            <person name="Op den Camp H."/>
            <person name="Overmann J."/>
            <person name="Amann R."/>
            <person name="Jetten M.S.M."/>
            <person name="Mascher T."/>
            <person name="Medema M.H."/>
            <person name="Devos D.P."/>
            <person name="Kaster A.-K."/>
            <person name="Ovreas L."/>
            <person name="Rohde M."/>
            <person name="Galperin M.Y."/>
            <person name="Jogler C."/>
        </authorList>
    </citation>
    <scope>NUCLEOTIDE SEQUENCE [LARGE SCALE GENOMIC DNA]</scope>
    <source>
        <strain evidence="1 2">Pan44</strain>
    </source>
</reference>
<dbReference type="AlphaFoldDB" id="A0A517SLM2"/>
<protein>
    <submittedName>
        <fullName evidence="1">Uncharacterized protein</fullName>
    </submittedName>
</protein>
<dbReference type="EMBL" id="CP036271">
    <property type="protein sequence ID" value="QDT57023.1"/>
    <property type="molecule type" value="Genomic_DNA"/>
</dbReference>
<dbReference type="Proteomes" id="UP000315700">
    <property type="component" value="Chromosome"/>
</dbReference>
<dbReference type="InParanoid" id="A0A517SLM2"/>
<gene>
    <name evidence="1" type="ORF">Pan44_50880</name>
</gene>
<proteinExistence type="predicted"/>
<evidence type="ECO:0000313" key="2">
    <source>
        <dbReference type="Proteomes" id="UP000315700"/>
    </source>
</evidence>
<sequence length="162" mass="17103">MIRSLLILMLIATQLLTGSRVSAYLCVSNDGLCRIDSGSASCTSCRDACNATRQSSELFAACRDEVQQCTSHREAASRGVQNQITKSCGCFHVPILIASEQPAYSLQGRTVVDVESQLSTMAPAVVSPTGCASVLQSRVTSSDTSAAVAYSLIVVSTVVMRC</sequence>
<organism evidence="1 2">
    <name type="scientific">Caulifigura coniformis</name>
    <dbReference type="NCBI Taxonomy" id="2527983"/>
    <lineage>
        <taxon>Bacteria</taxon>
        <taxon>Pseudomonadati</taxon>
        <taxon>Planctomycetota</taxon>
        <taxon>Planctomycetia</taxon>
        <taxon>Planctomycetales</taxon>
        <taxon>Planctomycetaceae</taxon>
        <taxon>Caulifigura</taxon>
    </lineage>
</organism>
<name>A0A517SLM2_9PLAN</name>
<accession>A0A517SLM2</accession>
<keyword evidence="2" id="KW-1185">Reference proteome</keyword>